<reference evidence="1 2" key="1">
    <citation type="submission" date="2016-03" db="EMBL/GenBank/DDBJ databases">
        <title>Draft Genome Sequence of the Strain BR 10245 (Bradyrhizobium sp.) isolated from nodules of Centrolobium paraense.</title>
        <authorList>
            <person name="Simoes-Araujo J.L.Sr."/>
            <person name="Barauna A.C."/>
            <person name="Silva K."/>
            <person name="Zilli J.E."/>
        </authorList>
    </citation>
    <scope>NUCLEOTIDE SEQUENCE [LARGE SCALE GENOMIC DNA]</scope>
    <source>
        <strain evidence="1 2">BR 10245</strain>
    </source>
</reference>
<evidence type="ECO:0000313" key="1">
    <source>
        <dbReference type="EMBL" id="OAF03745.1"/>
    </source>
</evidence>
<protein>
    <submittedName>
        <fullName evidence="1">Uncharacterized protein</fullName>
    </submittedName>
</protein>
<dbReference type="EMBL" id="LUUB01000089">
    <property type="protein sequence ID" value="OAF03745.1"/>
    <property type="molecule type" value="Genomic_DNA"/>
</dbReference>
<accession>A0A176YF84</accession>
<comment type="caution">
    <text evidence="1">The sequence shown here is derived from an EMBL/GenBank/DDBJ whole genome shotgun (WGS) entry which is preliminary data.</text>
</comment>
<proteinExistence type="predicted"/>
<name>A0A176YF84_9BRAD</name>
<sequence length="86" mass="9545">MFRPVPARLPVTRTSADFPLVAGEKIKSLEQTQQRRQRMLLRADRLAIIPDCSAESLSSFVEQAVATGAKIITDIGGVRRSHRAQE</sequence>
<evidence type="ECO:0000313" key="2">
    <source>
        <dbReference type="Proteomes" id="UP000076959"/>
    </source>
</evidence>
<dbReference type="Proteomes" id="UP000076959">
    <property type="component" value="Unassembled WGS sequence"/>
</dbReference>
<organism evidence="1 2">
    <name type="scientific">Bradyrhizobium centrolobii</name>
    <dbReference type="NCBI Taxonomy" id="1505087"/>
    <lineage>
        <taxon>Bacteria</taxon>
        <taxon>Pseudomonadati</taxon>
        <taxon>Pseudomonadota</taxon>
        <taxon>Alphaproteobacteria</taxon>
        <taxon>Hyphomicrobiales</taxon>
        <taxon>Nitrobacteraceae</taxon>
        <taxon>Bradyrhizobium</taxon>
    </lineage>
</organism>
<dbReference type="AlphaFoldDB" id="A0A176YF84"/>
<gene>
    <name evidence="1" type="ORF">AYJ54_24690</name>
</gene>
<keyword evidence="2" id="KW-1185">Reference proteome</keyword>